<protein>
    <submittedName>
        <fullName evidence="2">Neutral ceramidase</fullName>
    </submittedName>
</protein>
<name>S7NBH1_MYOBR</name>
<dbReference type="AlphaFoldDB" id="S7NBH1"/>
<gene>
    <name evidence="2" type="ORF">D623_10028818</name>
</gene>
<organism evidence="2 3">
    <name type="scientific">Myotis brandtii</name>
    <name type="common">Brandt's bat</name>
    <dbReference type="NCBI Taxonomy" id="109478"/>
    <lineage>
        <taxon>Eukaryota</taxon>
        <taxon>Metazoa</taxon>
        <taxon>Chordata</taxon>
        <taxon>Craniata</taxon>
        <taxon>Vertebrata</taxon>
        <taxon>Euteleostomi</taxon>
        <taxon>Mammalia</taxon>
        <taxon>Eutheria</taxon>
        <taxon>Laurasiatheria</taxon>
        <taxon>Chiroptera</taxon>
        <taxon>Yangochiroptera</taxon>
        <taxon>Vespertilionidae</taxon>
        <taxon>Myotis</taxon>
    </lineage>
</organism>
<keyword evidence="1" id="KW-0472">Membrane</keyword>
<evidence type="ECO:0000313" key="3">
    <source>
        <dbReference type="Proteomes" id="UP000052978"/>
    </source>
</evidence>
<keyword evidence="1" id="KW-1133">Transmembrane helix</keyword>
<accession>S7NBH1</accession>
<dbReference type="Proteomes" id="UP000052978">
    <property type="component" value="Unassembled WGS sequence"/>
</dbReference>
<feature type="transmembrane region" description="Helical" evidence="1">
    <location>
        <begin position="12"/>
        <end position="34"/>
    </location>
</feature>
<evidence type="ECO:0000313" key="2">
    <source>
        <dbReference type="EMBL" id="EPQ13770.1"/>
    </source>
</evidence>
<keyword evidence="3" id="KW-1185">Reference proteome</keyword>
<dbReference type="EMBL" id="KE163776">
    <property type="protein sequence ID" value="EPQ13770.1"/>
    <property type="molecule type" value="Genomic_DNA"/>
</dbReference>
<keyword evidence="1" id="KW-0812">Transmembrane</keyword>
<sequence length="87" mass="9961">MAKRTFSTLETFLIFLLIMMTAITVALLSLLFITSGTIENPKGKCHGLSWMLRLGLQEIPRFLWTLRQEIVSVDNADNGGERRRKIH</sequence>
<reference evidence="2 3" key="1">
    <citation type="journal article" date="2013" name="Nat. Commun.">
        <title>Genome analysis reveals insights into physiology and longevity of the Brandt's bat Myotis brandtii.</title>
        <authorList>
            <person name="Seim I."/>
            <person name="Fang X."/>
            <person name="Xiong Z."/>
            <person name="Lobanov A.V."/>
            <person name="Huang Z."/>
            <person name="Ma S."/>
            <person name="Feng Y."/>
            <person name="Turanov A.A."/>
            <person name="Zhu Y."/>
            <person name="Lenz T.L."/>
            <person name="Gerashchenko M.V."/>
            <person name="Fan D."/>
            <person name="Hee Yim S."/>
            <person name="Yao X."/>
            <person name="Jordan D."/>
            <person name="Xiong Y."/>
            <person name="Ma Y."/>
            <person name="Lyapunov A.N."/>
            <person name="Chen G."/>
            <person name="Kulakova O.I."/>
            <person name="Sun Y."/>
            <person name="Lee S.G."/>
            <person name="Bronson R.T."/>
            <person name="Moskalev A.A."/>
            <person name="Sunyaev S.R."/>
            <person name="Zhang G."/>
            <person name="Krogh A."/>
            <person name="Wang J."/>
            <person name="Gladyshev V.N."/>
        </authorList>
    </citation>
    <scope>NUCLEOTIDE SEQUENCE [LARGE SCALE GENOMIC DNA]</scope>
</reference>
<proteinExistence type="predicted"/>
<evidence type="ECO:0000256" key="1">
    <source>
        <dbReference type="SAM" id="Phobius"/>
    </source>
</evidence>